<gene>
    <name evidence="5" type="ORF">KTAU_13940</name>
</gene>
<dbReference type="Gene3D" id="3.40.50.620">
    <property type="entry name" value="HUPs"/>
    <property type="match status" value="1"/>
</dbReference>
<dbReference type="Pfam" id="PF01467">
    <property type="entry name" value="CTP_transf_like"/>
    <property type="match status" value="1"/>
</dbReference>
<feature type="domain" description="Cytidyltransferase-like" evidence="4">
    <location>
        <begin position="60"/>
        <end position="154"/>
    </location>
</feature>
<feature type="region of interest" description="Disordered" evidence="3">
    <location>
        <begin position="1"/>
        <end position="31"/>
    </location>
</feature>
<feature type="compositionally biased region" description="Polar residues" evidence="3">
    <location>
        <begin position="1"/>
        <end position="14"/>
    </location>
</feature>
<dbReference type="InterPro" id="IPR050385">
    <property type="entry name" value="Archaeal_FAD_synthase"/>
</dbReference>
<sequence>MSNGGESRQTTQGGNVRPAGPAPLTGCSGSPLATRAKIMEREQLAALVRQRQETGERAVFTNGCFDLLHLGHVRYLQEARALGDFLIVGLNSDESTRVLKGPGRPLVPQEERAEILAALACVDYVTIFGEPTACDLVALLRPAVYVKGGDYAASPLSASARDSAPDLTRLPEARVVQNYGGSVRLIPYLAHHSTTELIMAIKRLP</sequence>
<comment type="caution">
    <text evidence="5">The sequence shown here is derived from an EMBL/GenBank/DDBJ whole genome shotgun (WGS) entry which is preliminary data.</text>
</comment>
<evidence type="ECO:0000256" key="3">
    <source>
        <dbReference type="SAM" id="MobiDB-lite"/>
    </source>
</evidence>
<dbReference type="InterPro" id="IPR014729">
    <property type="entry name" value="Rossmann-like_a/b/a_fold"/>
</dbReference>
<keyword evidence="1" id="KW-0808">Transferase</keyword>
<dbReference type="GO" id="GO:0016779">
    <property type="term" value="F:nucleotidyltransferase activity"/>
    <property type="evidence" value="ECO:0007669"/>
    <property type="project" value="UniProtKB-KW"/>
</dbReference>
<keyword evidence="6" id="KW-1185">Reference proteome</keyword>
<evidence type="ECO:0000259" key="4">
    <source>
        <dbReference type="Pfam" id="PF01467"/>
    </source>
</evidence>
<reference evidence="5 6" key="1">
    <citation type="journal article" date="2019" name="Int. J. Syst. Evol. Microbiol.">
        <title>Thermogemmatispora aurantia sp. nov. and Thermogemmatispora argillosa sp. nov., within the class Ktedonobacteria, and emended description of the genus Thermogemmatispora.</title>
        <authorList>
            <person name="Zheng Y."/>
            <person name="Wang C.M."/>
            <person name="Sakai Y."/>
            <person name="Abe K."/>
            <person name="Yokota A."/>
            <person name="Yabe S."/>
        </authorList>
    </citation>
    <scope>NUCLEOTIDE SEQUENCE [LARGE SCALE GENOMIC DNA]</scope>
    <source>
        <strain evidence="5 6">A1-2</strain>
    </source>
</reference>
<dbReference type="AlphaFoldDB" id="A0A5J4K7X3"/>
<evidence type="ECO:0000256" key="2">
    <source>
        <dbReference type="ARBA" id="ARBA00022695"/>
    </source>
</evidence>
<dbReference type="PANTHER" id="PTHR43793">
    <property type="entry name" value="FAD SYNTHASE"/>
    <property type="match status" value="1"/>
</dbReference>
<dbReference type="EMBL" id="BKZV01000001">
    <property type="protein sequence ID" value="GER82757.1"/>
    <property type="molecule type" value="Genomic_DNA"/>
</dbReference>
<organism evidence="5 6">
    <name type="scientific">Thermogemmatispora aurantia</name>
    <dbReference type="NCBI Taxonomy" id="2045279"/>
    <lineage>
        <taxon>Bacteria</taxon>
        <taxon>Bacillati</taxon>
        <taxon>Chloroflexota</taxon>
        <taxon>Ktedonobacteria</taxon>
        <taxon>Thermogemmatisporales</taxon>
        <taxon>Thermogemmatisporaceae</taxon>
        <taxon>Thermogemmatispora</taxon>
    </lineage>
</organism>
<evidence type="ECO:0000256" key="1">
    <source>
        <dbReference type="ARBA" id="ARBA00022679"/>
    </source>
</evidence>
<dbReference type="SUPFAM" id="SSF52374">
    <property type="entry name" value="Nucleotidylyl transferase"/>
    <property type="match status" value="1"/>
</dbReference>
<accession>A0A5J4K7X3</accession>
<name>A0A5J4K7X3_9CHLR</name>
<keyword evidence="2" id="KW-0548">Nucleotidyltransferase</keyword>
<dbReference type="InterPro" id="IPR004821">
    <property type="entry name" value="Cyt_trans-like"/>
</dbReference>
<proteinExistence type="predicted"/>
<dbReference type="Proteomes" id="UP000334820">
    <property type="component" value="Unassembled WGS sequence"/>
</dbReference>
<evidence type="ECO:0000313" key="5">
    <source>
        <dbReference type="EMBL" id="GER82757.1"/>
    </source>
</evidence>
<dbReference type="PANTHER" id="PTHR43793:SF2">
    <property type="entry name" value="BIFUNCTIONAL PROTEIN HLDE"/>
    <property type="match status" value="1"/>
</dbReference>
<protein>
    <submittedName>
        <fullName evidence="5">ADP-heptose synthase</fullName>
    </submittedName>
</protein>
<dbReference type="RefSeq" id="WP_228026334.1">
    <property type="nucleotide sequence ID" value="NZ_BKZV01000001.1"/>
</dbReference>
<dbReference type="NCBIfam" id="TIGR00125">
    <property type="entry name" value="cyt_tran_rel"/>
    <property type="match status" value="1"/>
</dbReference>
<evidence type="ECO:0000313" key="6">
    <source>
        <dbReference type="Proteomes" id="UP000334820"/>
    </source>
</evidence>